<dbReference type="WBParaSite" id="Pan_g6804.t1">
    <property type="protein sequence ID" value="Pan_g6804.t1"/>
    <property type="gene ID" value="Pan_g6804"/>
</dbReference>
<feature type="transmembrane region" description="Helical" evidence="5">
    <location>
        <begin position="304"/>
        <end position="325"/>
    </location>
</feature>
<name>A0A7E4W461_PANRE</name>
<dbReference type="PANTHER" id="PTHR11040">
    <property type="entry name" value="ZINC/IRON TRANSPORTER"/>
    <property type="match status" value="1"/>
</dbReference>
<evidence type="ECO:0000256" key="2">
    <source>
        <dbReference type="ARBA" id="ARBA00022692"/>
    </source>
</evidence>
<dbReference type="GO" id="GO:0005385">
    <property type="term" value="F:zinc ion transmembrane transporter activity"/>
    <property type="evidence" value="ECO:0007669"/>
    <property type="project" value="TreeGrafter"/>
</dbReference>
<feature type="transmembrane region" description="Helical" evidence="5">
    <location>
        <begin position="274"/>
        <end position="292"/>
    </location>
</feature>
<dbReference type="GO" id="GO:0005886">
    <property type="term" value="C:plasma membrane"/>
    <property type="evidence" value="ECO:0007669"/>
    <property type="project" value="TreeGrafter"/>
</dbReference>
<reference evidence="7" key="2">
    <citation type="submission" date="2020-10" db="UniProtKB">
        <authorList>
            <consortium name="WormBaseParasite"/>
        </authorList>
    </citation>
    <scope>IDENTIFICATION</scope>
</reference>
<dbReference type="InterPro" id="IPR003689">
    <property type="entry name" value="ZIP"/>
</dbReference>
<dbReference type="Pfam" id="PF02535">
    <property type="entry name" value="Zip"/>
    <property type="match status" value="1"/>
</dbReference>
<keyword evidence="2 5" id="KW-0812">Transmembrane</keyword>
<dbReference type="PANTHER" id="PTHR11040:SF76">
    <property type="entry name" value="ZINC TRANSPORTER ZIP3"/>
    <property type="match status" value="1"/>
</dbReference>
<evidence type="ECO:0000256" key="4">
    <source>
        <dbReference type="ARBA" id="ARBA00023136"/>
    </source>
</evidence>
<keyword evidence="4 5" id="KW-0472">Membrane</keyword>
<keyword evidence="6" id="KW-1185">Reference proteome</keyword>
<sequence length="327" mass="36232">MLNTTLKYILLFLMLVLTLVFGLMPIKLMQYLRDGQREALLRSSAKKNWAAILISLITCFAGGVFLGIIFLDLMPDAREALEYVQSQGRLNIDYPILELLVLLGFFLVYFVEELTVTIFGEHSHGHDQTLVTQNPNIFNNLRKETGNGSNQSCEIHGHDVNDTVEHHVSKAEEKKAIVKSFTFVLALIFHSSLEGFALGVQSSEVSIISLFCGIVIHKSIVAFCVGMRLTKCHPNNVAIVVILTVLLAITSPVFGVFGTILQDSNFDVLVKNEVSFVLISASMGTFLYIGFFEMLAPERLQHHASFINMVATFVGFAITAVVVHFSG</sequence>
<protein>
    <submittedName>
        <fullName evidence="7">Zinc transporter ZIP3</fullName>
    </submittedName>
</protein>
<feature type="transmembrane region" description="Helical" evidence="5">
    <location>
        <begin position="237"/>
        <end position="262"/>
    </location>
</feature>
<feature type="transmembrane region" description="Helical" evidence="5">
    <location>
        <begin position="176"/>
        <end position="193"/>
    </location>
</feature>
<feature type="transmembrane region" description="Helical" evidence="5">
    <location>
        <begin position="94"/>
        <end position="111"/>
    </location>
</feature>
<evidence type="ECO:0000256" key="1">
    <source>
        <dbReference type="ARBA" id="ARBA00004141"/>
    </source>
</evidence>
<dbReference type="AlphaFoldDB" id="A0A7E4W461"/>
<keyword evidence="3 5" id="KW-1133">Transmembrane helix</keyword>
<evidence type="ECO:0000313" key="6">
    <source>
        <dbReference type="Proteomes" id="UP000492821"/>
    </source>
</evidence>
<evidence type="ECO:0000256" key="5">
    <source>
        <dbReference type="SAM" id="Phobius"/>
    </source>
</evidence>
<organism evidence="6 7">
    <name type="scientific">Panagrellus redivivus</name>
    <name type="common">Microworm</name>
    <dbReference type="NCBI Taxonomy" id="6233"/>
    <lineage>
        <taxon>Eukaryota</taxon>
        <taxon>Metazoa</taxon>
        <taxon>Ecdysozoa</taxon>
        <taxon>Nematoda</taxon>
        <taxon>Chromadorea</taxon>
        <taxon>Rhabditida</taxon>
        <taxon>Tylenchina</taxon>
        <taxon>Panagrolaimomorpha</taxon>
        <taxon>Panagrolaimoidea</taxon>
        <taxon>Panagrolaimidae</taxon>
        <taxon>Panagrellus</taxon>
    </lineage>
</organism>
<evidence type="ECO:0000256" key="3">
    <source>
        <dbReference type="ARBA" id="ARBA00022989"/>
    </source>
</evidence>
<comment type="subcellular location">
    <subcellularLocation>
        <location evidence="1">Membrane</location>
        <topology evidence="1">Multi-pass membrane protein</topology>
    </subcellularLocation>
</comment>
<accession>A0A7E4W461</accession>
<feature type="transmembrane region" description="Helical" evidence="5">
    <location>
        <begin position="49"/>
        <end position="74"/>
    </location>
</feature>
<dbReference type="Proteomes" id="UP000492821">
    <property type="component" value="Unassembled WGS sequence"/>
</dbReference>
<feature type="transmembrane region" description="Helical" evidence="5">
    <location>
        <begin position="205"/>
        <end position="225"/>
    </location>
</feature>
<reference evidence="6" key="1">
    <citation type="journal article" date="2013" name="Genetics">
        <title>The draft genome and transcriptome of Panagrellus redivivus are shaped by the harsh demands of a free-living lifestyle.</title>
        <authorList>
            <person name="Srinivasan J."/>
            <person name="Dillman A.R."/>
            <person name="Macchietto M.G."/>
            <person name="Heikkinen L."/>
            <person name="Lakso M."/>
            <person name="Fracchia K.M."/>
            <person name="Antoshechkin I."/>
            <person name="Mortazavi A."/>
            <person name="Wong G."/>
            <person name="Sternberg P.W."/>
        </authorList>
    </citation>
    <scope>NUCLEOTIDE SEQUENCE [LARGE SCALE GENOMIC DNA]</scope>
    <source>
        <strain evidence="6">MT8872</strain>
    </source>
</reference>
<evidence type="ECO:0000313" key="7">
    <source>
        <dbReference type="WBParaSite" id="Pan_g6804.t1"/>
    </source>
</evidence>
<feature type="transmembrane region" description="Helical" evidence="5">
    <location>
        <begin position="6"/>
        <end position="28"/>
    </location>
</feature>
<proteinExistence type="predicted"/>